<reference evidence="1 2" key="1">
    <citation type="journal article" date="2019" name="Nat. Ecol. Evol.">
        <title>Megaphylogeny resolves global patterns of mushroom evolution.</title>
        <authorList>
            <person name="Varga T."/>
            <person name="Krizsan K."/>
            <person name="Foldi C."/>
            <person name="Dima B."/>
            <person name="Sanchez-Garcia M."/>
            <person name="Sanchez-Ramirez S."/>
            <person name="Szollosi G.J."/>
            <person name="Szarkandi J.G."/>
            <person name="Papp V."/>
            <person name="Albert L."/>
            <person name="Andreopoulos W."/>
            <person name="Angelini C."/>
            <person name="Antonin V."/>
            <person name="Barry K.W."/>
            <person name="Bougher N.L."/>
            <person name="Buchanan P."/>
            <person name="Buyck B."/>
            <person name="Bense V."/>
            <person name="Catcheside P."/>
            <person name="Chovatia M."/>
            <person name="Cooper J."/>
            <person name="Damon W."/>
            <person name="Desjardin D."/>
            <person name="Finy P."/>
            <person name="Geml J."/>
            <person name="Haridas S."/>
            <person name="Hughes K."/>
            <person name="Justo A."/>
            <person name="Karasinski D."/>
            <person name="Kautmanova I."/>
            <person name="Kiss B."/>
            <person name="Kocsube S."/>
            <person name="Kotiranta H."/>
            <person name="LaButti K.M."/>
            <person name="Lechner B.E."/>
            <person name="Liimatainen K."/>
            <person name="Lipzen A."/>
            <person name="Lukacs Z."/>
            <person name="Mihaltcheva S."/>
            <person name="Morgado L.N."/>
            <person name="Niskanen T."/>
            <person name="Noordeloos M.E."/>
            <person name="Ohm R.A."/>
            <person name="Ortiz-Santana B."/>
            <person name="Ovrebo C."/>
            <person name="Racz N."/>
            <person name="Riley R."/>
            <person name="Savchenko A."/>
            <person name="Shiryaev A."/>
            <person name="Soop K."/>
            <person name="Spirin V."/>
            <person name="Szebenyi C."/>
            <person name="Tomsovsky M."/>
            <person name="Tulloss R.E."/>
            <person name="Uehling J."/>
            <person name="Grigoriev I.V."/>
            <person name="Vagvolgyi C."/>
            <person name="Papp T."/>
            <person name="Martin F.M."/>
            <person name="Miettinen O."/>
            <person name="Hibbett D.S."/>
            <person name="Nagy L.G."/>
        </authorList>
    </citation>
    <scope>NUCLEOTIDE SEQUENCE [LARGE SCALE GENOMIC DNA]</scope>
    <source>
        <strain evidence="1 2">CBS 121175</strain>
    </source>
</reference>
<protein>
    <submittedName>
        <fullName evidence="1">Uncharacterized protein</fullName>
    </submittedName>
</protein>
<keyword evidence="2" id="KW-1185">Reference proteome</keyword>
<dbReference type="Proteomes" id="UP000307440">
    <property type="component" value="Unassembled WGS sequence"/>
</dbReference>
<accession>A0A5C3KR86</accession>
<gene>
    <name evidence="1" type="ORF">FA15DRAFT_524393</name>
</gene>
<organism evidence="1 2">
    <name type="scientific">Coprinopsis marcescibilis</name>
    <name type="common">Agaric fungus</name>
    <name type="synonym">Psathyrella marcescibilis</name>
    <dbReference type="NCBI Taxonomy" id="230819"/>
    <lineage>
        <taxon>Eukaryota</taxon>
        <taxon>Fungi</taxon>
        <taxon>Dikarya</taxon>
        <taxon>Basidiomycota</taxon>
        <taxon>Agaricomycotina</taxon>
        <taxon>Agaricomycetes</taxon>
        <taxon>Agaricomycetidae</taxon>
        <taxon>Agaricales</taxon>
        <taxon>Agaricineae</taxon>
        <taxon>Psathyrellaceae</taxon>
        <taxon>Coprinopsis</taxon>
    </lineage>
</organism>
<dbReference type="AlphaFoldDB" id="A0A5C3KR86"/>
<evidence type="ECO:0000313" key="1">
    <source>
        <dbReference type="EMBL" id="TFK22313.1"/>
    </source>
</evidence>
<proteinExistence type="predicted"/>
<dbReference type="OrthoDB" id="2750929at2759"/>
<evidence type="ECO:0000313" key="2">
    <source>
        <dbReference type="Proteomes" id="UP000307440"/>
    </source>
</evidence>
<name>A0A5C3KR86_COPMA</name>
<sequence>MRIISTLDRAKLLPSDYIDVSGLTSARADSRRKPTSSAAQRAIDFSYYADSSQPPDTQWLAHRFPVSTRGFLYWHNGQPQPPCSTPSSTSIPKAHPDVLAPAATSSIWFSLLSSPEHSKIPTEVQDLLLPSGAPWKISIKSLLTKPAYQPLRQMFVDDRFIPLSAVEAVDNMKRTESGFASMGEPFLCDLRAKTVLMKFGVDGEGEGKETGLGESLGHGGGCEGEAKIYGQMELLLLNLTNGKEARNGIDYAGFAILQLHRVTDAPEGYLGKSIVPLTEHELLELAKKNPKSPRVLFVLKILDTLTHSPSHPNPTATSPWIILWIILCLRCGKV</sequence>
<dbReference type="EMBL" id="ML210244">
    <property type="protein sequence ID" value="TFK22313.1"/>
    <property type="molecule type" value="Genomic_DNA"/>
</dbReference>